<keyword evidence="2" id="KW-0812">Transmembrane</keyword>
<dbReference type="SMART" id="SM00327">
    <property type="entry name" value="VWA"/>
    <property type="match status" value="4"/>
</dbReference>
<dbReference type="GO" id="GO:0005509">
    <property type="term" value="F:calcium ion binding"/>
    <property type="evidence" value="ECO:0007669"/>
    <property type="project" value="UniProtKB-UniRule"/>
</dbReference>
<name>A0A8W8KPV0_MAGGI</name>
<dbReference type="InterPro" id="IPR015919">
    <property type="entry name" value="Cadherin-like_sf"/>
</dbReference>
<dbReference type="PROSITE" id="PS50092">
    <property type="entry name" value="TSP1"/>
    <property type="match status" value="1"/>
</dbReference>
<evidence type="ECO:0000256" key="2">
    <source>
        <dbReference type="SAM" id="Phobius"/>
    </source>
</evidence>
<dbReference type="Pfam" id="PF00092">
    <property type="entry name" value="VWA"/>
    <property type="match status" value="4"/>
</dbReference>
<dbReference type="Gene3D" id="2.60.40.60">
    <property type="entry name" value="Cadherins"/>
    <property type="match status" value="1"/>
</dbReference>
<feature type="domain" description="VWFA" evidence="3">
    <location>
        <begin position="598"/>
        <end position="776"/>
    </location>
</feature>
<feature type="domain" description="VWFA" evidence="3">
    <location>
        <begin position="994"/>
        <end position="1165"/>
    </location>
</feature>
<sequence length="1602" mass="175713">MKNQRLYCVSGPLTPEIDRPTPILPNLGLILVTVPRRREYGTLQMEKKYVSYCFIKAFVYVLLVQNIESLTLIQPNTEYRSCGNGQYLDITYGRYYCSNGSASVTDRMNTNCNYNSACTIQAQNNWLGGNPCVGITKTLEWTDACRAIWGEWGAWSDCPGDCTTHNLERTRPCLKPISCGAAPTDYISCKRLGCYSSSEISRATPNDVVYYSLTTDCLVAMDRTNITFRARAKHDISLALGSEDSSTSGTHYEIVIGGFTNSKSLIRFAIGGTECVNYNGSPLSESFFDEFWVSWTGGSVRVGTGSSIGSETFMTCPHSTPYTVNFIWIMTGYGSSGEWRFINDVACQHVMNSHVSLTTDDTSCNGVSVYACNSGYKQTAGNTQRTCGFGKILSGYPLVCSVSTCKIDMLFIIEASVYTSSMHSSLMAAIGNLVGSLQISSNNVLTGVITYDDYVDLNIQLNDHYSASSLNSSISSISIPSTASTVNLAEALRVGFYDFFTLSKGNRFTAFRHFVVIAKTYSSQTGATVADQIRINLKNQLFTVGISPSTSLITDLKAIAGDDSRYLQVSSIDDLYPQFNTLLQNIAVCPEISFEQLTVDCELDIVFIVERYNLRYTKRFLAELMDNITVSSNGIRVGMVLYDSGASTVFNLNTYTSSESVRRAIESISETNQTDHLVDKGLIEARDNVFTSTGGDRTDASNYYVFIVGPFESYPEAVAKDIRSSGSNYVFAIHIGNQYITEYQKAVDSCGDYTKYANVDSYENLITIKNDILQKITSCESVNITNPDCLIDIAFIMEDTDELSATDFNDMKSFFVSLVSRMIIGDTAIRVGVVTYADGARTAFPLNQYSTANGVIMGITNINQGSNAYNRSSRYVDKALKYIQMEFFTTGNGDRSNAANYYILLTGGPSAGNKAAAFGSAIRSIASSDLFIVGVNISTSQDSAILDMVDGDKFLKAENFSVLQCINDVVVPNITQCLDSVTPTSLVTPSCQLDIVFIMETSESSSNENYVFLKSFFSNIARKMDVSSSTIRIGVVTYNTDAYTTIALDAYMTPSEISDQILALPEGTDKRYLIDNALVHTKNNFFIAANGDRASAANYYVFAIDGVRSGASIQAEYIMKGWPSTVFAIDINSGYEKEYRRTAGDNSRYFYASSYANLSAIESDVIAAITKCPVPQPVTTTDGSLMFADVSAPCLNSLIYLYPEDLTEGKDGGQDTMYLMTDFVYTITSCSRITSWEFSHWKSGYIDFMVWRPSGSNYKLVAYNTIYVSGKNTTTYTVVEYERIAVLHGDVIGWRSKGDNLVTSGPCLGPCAEGYKASPNNVQIGEEFDWTNSGTSINGTAYAIKACLEDNTAISFPTSTLSAKIPDHLPVGSFVTLLEPNGADYAEVVNYTATQYQSYTNSMEYFAVGETTGQITVAKRMMKAKVLSDYAFLVIAKDSCNTTATATVSIQTQNMPPEVLGMPNIISITEETEGDTVLYTTIVEDPSGDSVCCSLESTLPKTNNFVVFGNDTGIRVNYSIMASDAPAFSYRQYNSYIVKLCCDDDEDKSTGVLIVNIKKPNKTTSYEPPHWFLLSVAVSCTPIFIMAASACLVLIHTMFVLD</sequence>
<evidence type="ECO:0000256" key="1">
    <source>
        <dbReference type="PROSITE-ProRule" id="PRU00043"/>
    </source>
</evidence>
<dbReference type="InterPro" id="IPR002035">
    <property type="entry name" value="VWF_A"/>
</dbReference>
<dbReference type="Proteomes" id="UP000005408">
    <property type="component" value="Unassembled WGS sequence"/>
</dbReference>
<feature type="domain" description="VWFA" evidence="3">
    <location>
        <begin position="408"/>
        <end position="586"/>
    </location>
</feature>
<protein>
    <recommendedName>
        <fullName evidence="7">Collagen alpha-3(VI) chain</fullName>
    </recommendedName>
</protein>
<dbReference type="InterPro" id="IPR002126">
    <property type="entry name" value="Cadherin-like_dom"/>
</dbReference>
<feature type="domain" description="Cadherin" evidence="4">
    <location>
        <begin position="1357"/>
        <end position="1465"/>
    </location>
</feature>
<dbReference type="InterPro" id="IPR050525">
    <property type="entry name" value="ECM_Assembly_Org"/>
</dbReference>
<evidence type="ECO:0008006" key="7">
    <source>
        <dbReference type="Google" id="ProtNLM"/>
    </source>
</evidence>
<dbReference type="SUPFAM" id="SSF49313">
    <property type="entry name" value="Cadherin-like"/>
    <property type="match status" value="1"/>
</dbReference>
<feature type="domain" description="VWFA" evidence="3">
    <location>
        <begin position="792"/>
        <end position="974"/>
    </location>
</feature>
<organism evidence="5 6">
    <name type="scientific">Magallana gigas</name>
    <name type="common">Pacific oyster</name>
    <name type="synonym">Crassostrea gigas</name>
    <dbReference type="NCBI Taxonomy" id="29159"/>
    <lineage>
        <taxon>Eukaryota</taxon>
        <taxon>Metazoa</taxon>
        <taxon>Spiralia</taxon>
        <taxon>Lophotrochozoa</taxon>
        <taxon>Mollusca</taxon>
        <taxon>Bivalvia</taxon>
        <taxon>Autobranchia</taxon>
        <taxon>Pteriomorphia</taxon>
        <taxon>Ostreida</taxon>
        <taxon>Ostreoidea</taxon>
        <taxon>Ostreidae</taxon>
        <taxon>Magallana</taxon>
    </lineage>
</organism>
<dbReference type="InterPro" id="IPR036465">
    <property type="entry name" value="vWFA_dom_sf"/>
</dbReference>
<keyword evidence="6" id="KW-1185">Reference proteome</keyword>
<evidence type="ECO:0000259" key="4">
    <source>
        <dbReference type="PROSITE" id="PS50268"/>
    </source>
</evidence>
<dbReference type="PROSITE" id="PS50268">
    <property type="entry name" value="CADHERIN_2"/>
    <property type="match status" value="1"/>
</dbReference>
<dbReference type="GO" id="GO:0007156">
    <property type="term" value="P:homophilic cell adhesion via plasma membrane adhesion molecules"/>
    <property type="evidence" value="ECO:0007669"/>
    <property type="project" value="InterPro"/>
</dbReference>
<dbReference type="EnsemblMetazoa" id="G24428.1">
    <property type="protein sequence ID" value="G24428.1:cds"/>
    <property type="gene ID" value="G24428"/>
</dbReference>
<dbReference type="GO" id="GO:0016020">
    <property type="term" value="C:membrane"/>
    <property type="evidence" value="ECO:0007669"/>
    <property type="project" value="InterPro"/>
</dbReference>
<dbReference type="SUPFAM" id="SSF53300">
    <property type="entry name" value="vWA-like"/>
    <property type="match status" value="4"/>
</dbReference>
<feature type="transmembrane region" description="Helical" evidence="2">
    <location>
        <begin position="1571"/>
        <end position="1601"/>
    </location>
</feature>
<proteinExistence type="predicted"/>
<keyword evidence="2" id="KW-1133">Transmembrane helix</keyword>
<dbReference type="Pfam" id="PF12248">
    <property type="entry name" value="Methyltransf_FA"/>
    <property type="match status" value="1"/>
</dbReference>
<evidence type="ECO:0000259" key="3">
    <source>
        <dbReference type="PROSITE" id="PS50234"/>
    </source>
</evidence>
<dbReference type="InterPro" id="IPR022041">
    <property type="entry name" value="Methyltransf_FA"/>
</dbReference>
<evidence type="ECO:0000313" key="6">
    <source>
        <dbReference type="Proteomes" id="UP000005408"/>
    </source>
</evidence>
<dbReference type="CDD" id="cd01450">
    <property type="entry name" value="vWFA_subfamily_ECM"/>
    <property type="match status" value="3"/>
</dbReference>
<dbReference type="InterPro" id="IPR000884">
    <property type="entry name" value="TSP1_rpt"/>
</dbReference>
<dbReference type="InterPro" id="IPR043159">
    <property type="entry name" value="Lectin_gal-bd_sf"/>
</dbReference>
<keyword evidence="1" id="KW-0106">Calcium</keyword>
<evidence type="ECO:0000313" key="5">
    <source>
        <dbReference type="EnsemblMetazoa" id="G24428.1:cds"/>
    </source>
</evidence>
<dbReference type="Gene3D" id="2.60.120.740">
    <property type="match status" value="1"/>
</dbReference>
<dbReference type="PANTHER" id="PTHR24020:SF84">
    <property type="entry name" value="VWFA DOMAIN-CONTAINING PROTEIN"/>
    <property type="match status" value="1"/>
</dbReference>
<dbReference type="Gene3D" id="3.40.50.410">
    <property type="entry name" value="von Willebrand factor, type A domain"/>
    <property type="match status" value="4"/>
</dbReference>
<accession>A0A8W8KPV0</accession>
<reference evidence="5" key="1">
    <citation type="submission" date="2022-08" db="UniProtKB">
        <authorList>
            <consortium name="EnsemblMetazoa"/>
        </authorList>
    </citation>
    <scope>IDENTIFICATION</scope>
    <source>
        <strain evidence="5">05x7-T-G4-1.051#20</strain>
    </source>
</reference>
<dbReference type="PROSITE" id="PS50234">
    <property type="entry name" value="VWFA"/>
    <property type="match status" value="4"/>
</dbReference>
<dbReference type="CDD" id="cd11304">
    <property type="entry name" value="Cadherin_repeat"/>
    <property type="match status" value="1"/>
</dbReference>
<keyword evidence="2" id="KW-0472">Membrane</keyword>
<dbReference type="PANTHER" id="PTHR24020">
    <property type="entry name" value="COLLAGEN ALPHA"/>
    <property type="match status" value="1"/>
</dbReference>